<dbReference type="Pfam" id="PF00808">
    <property type="entry name" value="CBFD_NFYB_HMF"/>
    <property type="match status" value="1"/>
</dbReference>
<dbReference type="InterPro" id="IPR009072">
    <property type="entry name" value="Histone-fold"/>
</dbReference>
<evidence type="ECO:0000313" key="2">
    <source>
        <dbReference type="EMBL" id="EKF85561.1"/>
    </source>
</evidence>
<dbReference type="Proteomes" id="UP000007360">
    <property type="component" value="Unassembled WGS sequence"/>
</dbReference>
<keyword evidence="3" id="KW-1185">Reference proteome</keyword>
<evidence type="ECO:0000313" key="3">
    <source>
        <dbReference type="Proteomes" id="UP000007360"/>
    </source>
</evidence>
<reference evidence="2 3" key="1">
    <citation type="journal article" date="2012" name="J. Bacteriol.">
        <title>Draft genome sequence of Methanobacterium formicicum DSM 3637, an archaebacterium isolated from the methane producer amoeba Pelomyxa palustris.</title>
        <authorList>
            <person name="Gutierrez G."/>
        </authorList>
    </citation>
    <scope>NUCLEOTIDE SEQUENCE [LARGE SCALE GENOMIC DNA]</scope>
    <source>
        <strain evidence="3">DSM 3637 / PP1</strain>
    </source>
</reference>
<dbReference type="EMBL" id="AMPO01000006">
    <property type="protein sequence ID" value="EKF85561.1"/>
    <property type="molecule type" value="Genomic_DNA"/>
</dbReference>
<evidence type="ECO:0000259" key="1">
    <source>
        <dbReference type="Pfam" id="PF00808"/>
    </source>
</evidence>
<accession>K2QC45</accession>
<dbReference type="OrthoDB" id="7514at2157"/>
<dbReference type="AlphaFoldDB" id="K2QC45"/>
<feature type="domain" description="Transcription factor CBF/NF-Y/archaeal histone" evidence="1">
    <location>
        <begin position="1"/>
        <end position="30"/>
    </location>
</feature>
<dbReference type="GO" id="GO:0046982">
    <property type="term" value="F:protein heterodimerization activity"/>
    <property type="evidence" value="ECO:0007669"/>
    <property type="project" value="InterPro"/>
</dbReference>
<protein>
    <recommendedName>
        <fullName evidence="1">Transcription factor CBF/NF-Y/archaeal histone domain-containing protein</fullName>
    </recommendedName>
</protein>
<gene>
    <name evidence="2" type="ORF">A994_07511</name>
</gene>
<proteinExistence type="predicted"/>
<name>K2QC45_METFP</name>
<comment type="caution">
    <text evidence="2">The sequence shown here is derived from an EMBL/GenBank/DDBJ whole genome shotgun (WGS) entry which is preliminary data.</text>
</comment>
<sequence length="37" mass="4267">MELPKAPVGRIMKNAGAPRVSKDAWDILRDYLRQLQE</sequence>
<dbReference type="Gene3D" id="1.10.20.10">
    <property type="entry name" value="Histone, subunit A"/>
    <property type="match status" value="1"/>
</dbReference>
<dbReference type="InterPro" id="IPR003958">
    <property type="entry name" value="CBFA_NFYB_domain"/>
</dbReference>
<dbReference type="RefSeq" id="WP_004030812.1">
    <property type="nucleotide sequence ID" value="NZ_AMPO01000006.1"/>
</dbReference>
<dbReference type="SUPFAM" id="SSF47113">
    <property type="entry name" value="Histone-fold"/>
    <property type="match status" value="1"/>
</dbReference>
<organism evidence="2 3">
    <name type="scientific">Methanobacterium formicicum (strain DSM 3637 / PP1)</name>
    <dbReference type="NCBI Taxonomy" id="1204725"/>
    <lineage>
        <taxon>Archaea</taxon>
        <taxon>Methanobacteriati</taxon>
        <taxon>Methanobacteriota</taxon>
        <taxon>Methanomada group</taxon>
        <taxon>Methanobacteria</taxon>
        <taxon>Methanobacteriales</taxon>
        <taxon>Methanobacteriaceae</taxon>
        <taxon>Methanobacterium</taxon>
    </lineage>
</organism>
<dbReference type="PATRIC" id="fig|1204725.3.peg.1508"/>